<comment type="caution">
    <text evidence="1">The sequence shown here is derived from an EMBL/GenBank/DDBJ whole genome shotgun (WGS) entry which is preliminary data.</text>
</comment>
<gene>
    <name evidence="1" type="ORF">XBI1_2260051</name>
</gene>
<dbReference type="EMBL" id="CBTB010000142">
    <property type="protein sequence ID" value="CDH32830.1"/>
    <property type="molecule type" value="Genomic_DNA"/>
</dbReference>
<accession>A0A077QHZ1</accession>
<sequence>MENSMCFTMNQPLIILEILGKASHV</sequence>
<evidence type="ECO:0000313" key="1">
    <source>
        <dbReference type="EMBL" id="CDH32830.1"/>
    </source>
</evidence>
<reference evidence="1" key="1">
    <citation type="submission" date="2013-07" db="EMBL/GenBank/DDBJ databases">
        <title>Sub-species coevolution in mutualistic symbiosis.</title>
        <authorList>
            <person name="Murfin K."/>
            <person name="Klassen J."/>
            <person name="Lee M."/>
            <person name="Forst S."/>
            <person name="Stock P."/>
            <person name="Goodrich-Blair H."/>
        </authorList>
    </citation>
    <scope>NUCLEOTIDE SEQUENCE [LARGE SCALE GENOMIC DNA]</scope>
    <source>
        <strain evidence="1">Intermedium</strain>
    </source>
</reference>
<proteinExistence type="predicted"/>
<dbReference type="Proteomes" id="UP000028480">
    <property type="component" value="Unassembled WGS sequence"/>
</dbReference>
<protein>
    <submittedName>
        <fullName evidence="1">Uncharacterized protein</fullName>
    </submittedName>
</protein>
<organism evidence="1 2">
    <name type="scientific">Xenorhabdus bovienii str. Intermedium</name>
    <dbReference type="NCBI Taxonomy" id="1379677"/>
    <lineage>
        <taxon>Bacteria</taxon>
        <taxon>Pseudomonadati</taxon>
        <taxon>Pseudomonadota</taxon>
        <taxon>Gammaproteobacteria</taxon>
        <taxon>Enterobacterales</taxon>
        <taxon>Morganellaceae</taxon>
        <taxon>Xenorhabdus</taxon>
    </lineage>
</organism>
<evidence type="ECO:0000313" key="2">
    <source>
        <dbReference type="Proteomes" id="UP000028480"/>
    </source>
</evidence>
<name>A0A077QHZ1_XENBV</name>
<dbReference type="AlphaFoldDB" id="A0A077QHZ1"/>
<dbReference type="HOGENOM" id="CLU_3419335_0_0_6"/>